<accession>A0ABU4NHI2</accession>
<dbReference type="Proteomes" id="UP001271274">
    <property type="component" value="Unassembled WGS sequence"/>
</dbReference>
<organism evidence="1 2">
    <name type="scientific">Streptomyces europaeiscabiei</name>
    <dbReference type="NCBI Taxonomy" id="146819"/>
    <lineage>
        <taxon>Bacteria</taxon>
        <taxon>Bacillati</taxon>
        <taxon>Actinomycetota</taxon>
        <taxon>Actinomycetes</taxon>
        <taxon>Kitasatosporales</taxon>
        <taxon>Streptomycetaceae</taxon>
        <taxon>Streptomyces</taxon>
    </lineage>
</organism>
<protein>
    <submittedName>
        <fullName evidence="1">Immunity 49 family protein</fullName>
    </submittedName>
</protein>
<keyword evidence="2" id="KW-1185">Reference proteome</keyword>
<dbReference type="RefSeq" id="WP_240439265.1">
    <property type="nucleotide sequence ID" value="NZ_JARAUS010000707.1"/>
</dbReference>
<evidence type="ECO:0000313" key="1">
    <source>
        <dbReference type="EMBL" id="MDX3702248.1"/>
    </source>
</evidence>
<dbReference type="Pfam" id="PF15575">
    <property type="entry name" value="Imm49"/>
    <property type="match status" value="1"/>
</dbReference>
<reference evidence="1 2" key="1">
    <citation type="journal article" date="2023" name="Microb. Genom.">
        <title>Mesoterricola silvestris gen. nov., sp. nov., Mesoterricola sediminis sp. nov., Geothrix oryzae sp. nov., Geothrix edaphica sp. nov., Geothrix rubra sp. nov., and Geothrix limicola sp. nov., six novel members of Acidobacteriota isolated from soils.</title>
        <authorList>
            <person name="Weisberg A.J."/>
            <person name="Pearce E."/>
            <person name="Kramer C.G."/>
            <person name="Chang J.H."/>
            <person name="Clarke C.R."/>
        </authorList>
    </citation>
    <scope>NUCLEOTIDE SEQUENCE [LARGE SCALE GENOMIC DNA]</scope>
    <source>
        <strain evidence="1 2">ID09-01A</strain>
    </source>
</reference>
<comment type="caution">
    <text evidence="1">The sequence shown here is derived from an EMBL/GenBank/DDBJ whole genome shotgun (WGS) entry which is preliminary data.</text>
</comment>
<dbReference type="EMBL" id="JARAYU010000006">
    <property type="protein sequence ID" value="MDX3702248.1"/>
    <property type="molecule type" value="Genomic_DNA"/>
</dbReference>
<dbReference type="InterPro" id="IPR029074">
    <property type="entry name" value="Imm49"/>
</dbReference>
<sequence>MTRIPRHDDPPSLADDIDTAAGVESLAETVEWALERIERSDLAWEQALGTTLTLAETRCKLDPDAEEFETWEAWVTAMQLGSAQFALATAPEGSAMTCRIKEKERHLLATGPQPNVNAGSWVKAFYLALICRENERLGELARVPVSLLRESGATFDEYIYSWVETLQHFWLGQDGVGDHLVAAVDGTGPDSAQWADQDYMSSILYPPIILFYRYLREDHEKFNEALVDALRWHKEYWTASDDRAINSDGLVAFGPLAIACLAHDKGFPIEVESEYLPSALLTFAWRGEIDT</sequence>
<evidence type="ECO:0000313" key="2">
    <source>
        <dbReference type="Proteomes" id="UP001271274"/>
    </source>
</evidence>
<proteinExistence type="predicted"/>
<name>A0ABU4NHI2_9ACTN</name>
<gene>
    <name evidence="1" type="ORF">PV662_21200</name>
</gene>